<dbReference type="InParanoid" id="A0A0L0HSM3"/>
<dbReference type="FunCoup" id="A0A0L0HSM3">
    <property type="interactions" value="568"/>
</dbReference>
<comment type="similarity">
    <text evidence="2 9">Belongs to the gluconokinase GntK/GntV family.</text>
</comment>
<dbReference type="eggNOG" id="KOG3354">
    <property type="taxonomic scope" value="Eukaryota"/>
</dbReference>
<comment type="catalytic activity">
    <reaction evidence="8 9">
        <text>D-gluconate + ATP = 6-phospho-D-gluconate + ADP + H(+)</text>
        <dbReference type="Rhea" id="RHEA:19433"/>
        <dbReference type="ChEBI" id="CHEBI:15378"/>
        <dbReference type="ChEBI" id="CHEBI:18391"/>
        <dbReference type="ChEBI" id="CHEBI:30616"/>
        <dbReference type="ChEBI" id="CHEBI:58759"/>
        <dbReference type="ChEBI" id="CHEBI:456216"/>
        <dbReference type="EC" id="2.7.1.12"/>
    </reaction>
</comment>
<organism evidence="10 11">
    <name type="scientific">Spizellomyces punctatus (strain DAOM BR117)</name>
    <dbReference type="NCBI Taxonomy" id="645134"/>
    <lineage>
        <taxon>Eukaryota</taxon>
        <taxon>Fungi</taxon>
        <taxon>Fungi incertae sedis</taxon>
        <taxon>Chytridiomycota</taxon>
        <taxon>Chytridiomycota incertae sedis</taxon>
        <taxon>Chytridiomycetes</taxon>
        <taxon>Spizellomycetales</taxon>
        <taxon>Spizellomycetaceae</taxon>
        <taxon>Spizellomyces</taxon>
    </lineage>
</organism>
<gene>
    <name evidence="10" type="ORF">SPPG_00095</name>
</gene>
<dbReference type="RefSeq" id="XP_016612405.1">
    <property type="nucleotide sequence ID" value="XM_016748432.1"/>
</dbReference>
<dbReference type="GO" id="GO:0046316">
    <property type="term" value="F:gluconokinase activity"/>
    <property type="evidence" value="ECO:0007669"/>
    <property type="project" value="UniProtKB-EC"/>
</dbReference>
<comment type="pathway">
    <text evidence="1 9">Carbohydrate acid metabolism; D-gluconate degradation.</text>
</comment>
<keyword evidence="5 9" id="KW-0547">Nucleotide-binding</keyword>
<dbReference type="OMA" id="HFIYLRA"/>
<evidence type="ECO:0000256" key="8">
    <source>
        <dbReference type="ARBA" id="ARBA00048090"/>
    </source>
</evidence>
<evidence type="ECO:0000256" key="3">
    <source>
        <dbReference type="ARBA" id="ARBA00012054"/>
    </source>
</evidence>
<dbReference type="PANTHER" id="PTHR43442">
    <property type="entry name" value="GLUCONOKINASE-RELATED"/>
    <property type="match status" value="1"/>
</dbReference>
<dbReference type="GO" id="GO:0005975">
    <property type="term" value="P:carbohydrate metabolic process"/>
    <property type="evidence" value="ECO:0007669"/>
    <property type="project" value="InterPro"/>
</dbReference>
<evidence type="ECO:0000256" key="6">
    <source>
        <dbReference type="ARBA" id="ARBA00022777"/>
    </source>
</evidence>
<keyword evidence="6 9" id="KW-0418">Kinase</keyword>
<dbReference type="GO" id="GO:0009051">
    <property type="term" value="P:pentose-phosphate shunt, oxidative branch"/>
    <property type="evidence" value="ECO:0007669"/>
    <property type="project" value="EnsemblFungi"/>
</dbReference>
<evidence type="ECO:0000256" key="4">
    <source>
        <dbReference type="ARBA" id="ARBA00022679"/>
    </source>
</evidence>
<proteinExistence type="inferred from homology"/>
<evidence type="ECO:0000256" key="9">
    <source>
        <dbReference type="RuleBase" id="RU363066"/>
    </source>
</evidence>
<dbReference type="Gene3D" id="3.40.50.300">
    <property type="entry name" value="P-loop containing nucleotide triphosphate hydrolases"/>
    <property type="match status" value="1"/>
</dbReference>
<reference evidence="10 11" key="1">
    <citation type="submission" date="2009-08" db="EMBL/GenBank/DDBJ databases">
        <title>The Genome Sequence of Spizellomyces punctatus strain DAOM BR117.</title>
        <authorList>
            <consortium name="The Broad Institute Genome Sequencing Platform"/>
            <person name="Russ C."/>
            <person name="Cuomo C."/>
            <person name="Shea T."/>
            <person name="Young S.K."/>
            <person name="Zeng Q."/>
            <person name="Koehrsen M."/>
            <person name="Haas B."/>
            <person name="Borodovsky M."/>
            <person name="Guigo R."/>
            <person name="Alvarado L."/>
            <person name="Berlin A."/>
            <person name="Bochicchio J."/>
            <person name="Borenstein D."/>
            <person name="Chapman S."/>
            <person name="Chen Z."/>
            <person name="Engels R."/>
            <person name="Freedman E."/>
            <person name="Gellesch M."/>
            <person name="Goldberg J."/>
            <person name="Griggs A."/>
            <person name="Gujja S."/>
            <person name="Heiman D."/>
            <person name="Hepburn T."/>
            <person name="Howarth C."/>
            <person name="Jen D."/>
            <person name="Larson L."/>
            <person name="Lewis B."/>
            <person name="Mehta T."/>
            <person name="Park D."/>
            <person name="Pearson M."/>
            <person name="Roberts A."/>
            <person name="Saif S."/>
            <person name="Shenoy N."/>
            <person name="Sisk P."/>
            <person name="Stolte C."/>
            <person name="Sykes S."/>
            <person name="Thomson T."/>
            <person name="Walk T."/>
            <person name="White J."/>
            <person name="Yandava C."/>
            <person name="Burger G."/>
            <person name="Gray M.W."/>
            <person name="Holland P.W.H."/>
            <person name="King N."/>
            <person name="Lang F.B.F."/>
            <person name="Roger A.J."/>
            <person name="Ruiz-Trillo I."/>
            <person name="Lander E."/>
            <person name="Nusbaum C."/>
        </authorList>
    </citation>
    <scope>NUCLEOTIDE SEQUENCE [LARGE SCALE GENOMIC DNA]</scope>
    <source>
        <strain evidence="10 11">DAOM BR117</strain>
    </source>
</reference>
<dbReference type="Pfam" id="PF13671">
    <property type="entry name" value="AAA_33"/>
    <property type="match status" value="1"/>
</dbReference>
<accession>A0A0L0HSM3</accession>
<evidence type="ECO:0000256" key="7">
    <source>
        <dbReference type="ARBA" id="ARBA00022840"/>
    </source>
</evidence>
<dbReference type="NCBIfam" id="TIGR01313">
    <property type="entry name" value="therm_gnt_kin"/>
    <property type="match status" value="1"/>
</dbReference>
<dbReference type="InterPro" id="IPR027417">
    <property type="entry name" value="P-loop_NTPase"/>
</dbReference>
<dbReference type="PANTHER" id="PTHR43442:SF3">
    <property type="entry name" value="GLUCONOKINASE-RELATED"/>
    <property type="match status" value="1"/>
</dbReference>
<dbReference type="SUPFAM" id="SSF52540">
    <property type="entry name" value="P-loop containing nucleoside triphosphate hydrolases"/>
    <property type="match status" value="1"/>
</dbReference>
<keyword evidence="11" id="KW-1185">Reference proteome</keyword>
<name>A0A0L0HSM3_SPIPD</name>
<dbReference type="EC" id="2.7.1.12" evidence="3 9"/>
<dbReference type="CDD" id="cd02021">
    <property type="entry name" value="GntK"/>
    <property type="match status" value="1"/>
</dbReference>
<dbReference type="AlphaFoldDB" id="A0A0L0HSM3"/>
<dbReference type="OrthoDB" id="275177at2759"/>
<evidence type="ECO:0000256" key="5">
    <source>
        <dbReference type="ARBA" id="ARBA00022741"/>
    </source>
</evidence>
<dbReference type="GO" id="GO:0005524">
    <property type="term" value="F:ATP binding"/>
    <property type="evidence" value="ECO:0007669"/>
    <property type="project" value="UniProtKB-KW"/>
</dbReference>
<sequence>MAQADSRKTVPGQVTIVMGTAGSGKSTIAKALADALAPNAAYLDADDFHSEENKQKMARGEPLTDEDRWPWLRRCVEEIKKQLSQTPSAYIFFACSALKKAYRDFLRQAGSPEHPIRFLYLKGSKELLAKRVASRPHHFFKMQLLDSQFATLEEPDPKSEPDVVVVSVDGTVQEVLQRAKEALGL</sequence>
<dbReference type="STRING" id="645134.A0A0L0HSM3"/>
<keyword evidence="7 9" id="KW-0067">ATP-binding</keyword>
<evidence type="ECO:0000256" key="2">
    <source>
        <dbReference type="ARBA" id="ARBA00008420"/>
    </source>
</evidence>
<protein>
    <recommendedName>
        <fullName evidence="3 9">Gluconokinase</fullName>
        <ecNumber evidence="3 9">2.7.1.12</ecNumber>
    </recommendedName>
</protein>
<dbReference type="GeneID" id="27683847"/>
<dbReference type="VEuPathDB" id="FungiDB:SPPG_00095"/>
<dbReference type="Proteomes" id="UP000053201">
    <property type="component" value="Unassembled WGS sequence"/>
</dbReference>
<dbReference type="FunFam" id="3.40.50.300:FF:000522">
    <property type="entry name" value="Gluconokinase"/>
    <property type="match status" value="1"/>
</dbReference>
<evidence type="ECO:0000313" key="10">
    <source>
        <dbReference type="EMBL" id="KND04366.1"/>
    </source>
</evidence>
<dbReference type="EMBL" id="KQ257450">
    <property type="protein sequence ID" value="KND04366.1"/>
    <property type="molecule type" value="Genomic_DNA"/>
</dbReference>
<dbReference type="InterPro" id="IPR006001">
    <property type="entry name" value="Therm_gnt_kin"/>
</dbReference>
<dbReference type="GO" id="GO:0005737">
    <property type="term" value="C:cytoplasm"/>
    <property type="evidence" value="ECO:0007669"/>
    <property type="project" value="TreeGrafter"/>
</dbReference>
<dbReference type="UniPathway" id="UPA00792"/>
<evidence type="ECO:0000313" key="11">
    <source>
        <dbReference type="Proteomes" id="UP000053201"/>
    </source>
</evidence>
<evidence type="ECO:0000256" key="1">
    <source>
        <dbReference type="ARBA" id="ARBA00004875"/>
    </source>
</evidence>
<keyword evidence="4 9" id="KW-0808">Transferase</keyword>